<comment type="caution">
    <text evidence="1">The sequence shown here is derived from an EMBL/GenBank/DDBJ whole genome shotgun (WGS) entry which is preliminary data.</text>
</comment>
<accession>A0A2N5HR83</accession>
<evidence type="ECO:0000313" key="2">
    <source>
        <dbReference type="Proteomes" id="UP000234950"/>
    </source>
</evidence>
<keyword evidence="2" id="KW-1185">Reference proteome</keyword>
<sequence length="220" mass="26163">MIHNKTLHILNGQAMFDFYQETNFLKGEIMAPFNEAMCYGSTSKDLFSQEFIERRAKVHHVTAEQYTDHTLKPLRPLFQKEFTQIKLWFDADMFCQINLLTILAWLDRMEYKEKVEIHIVGERFEPLSHFIIKADGYNSIYKQVLIDKTFPADIQPASLKRGVELYLNYLHKDSDLMQYIEKNRDVPEKELVWALINEFRDYGLGDTQYLEIIKNRPKNQ</sequence>
<dbReference type="RefSeq" id="WP_101646766.1">
    <property type="nucleotide sequence ID" value="NZ_PGVE01000024.1"/>
</dbReference>
<gene>
    <name evidence="1" type="ORF">CVD27_04920</name>
</gene>
<organism evidence="1 2">
    <name type="scientific">Neobacillus cucumis</name>
    <dbReference type="NCBI Taxonomy" id="1740721"/>
    <lineage>
        <taxon>Bacteria</taxon>
        <taxon>Bacillati</taxon>
        <taxon>Bacillota</taxon>
        <taxon>Bacilli</taxon>
        <taxon>Bacillales</taxon>
        <taxon>Bacillaceae</taxon>
        <taxon>Neobacillus</taxon>
    </lineage>
</organism>
<name>A0A2N5HR83_9BACI</name>
<protein>
    <submittedName>
        <fullName evidence="1">AraC family transcriptional regulator</fullName>
    </submittedName>
</protein>
<evidence type="ECO:0000313" key="1">
    <source>
        <dbReference type="EMBL" id="PLS08022.1"/>
    </source>
</evidence>
<dbReference type="OrthoDB" id="9801721at2"/>
<proteinExistence type="predicted"/>
<dbReference type="EMBL" id="PGVE01000024">
    <property type="protein sequence ID" value="PLS08022.1"/>
    <property type="molecule type" value="Genomic_DNA"/>
</dbReference>
<dbReference type="AlphaFoldDB" id="A0A2N5HR83"/>
<reference evidence="1 2" key="1">
    <citation type="submission" date="2017-11" db="EMBL/GenBank/DDBJ databases">
        <title>Comparitive Functional Genomics of Dry Heat Resistant strains isolated from the Viking Spacecraft.</title>
        <authorList>
            <person name="Seuylemezian A."/>
            <person name="Cooper K."/>
            <person name="Vaishampayan P."/>
        </authorList>
    </citation>
    <scope>NUCLEOTIDE SEQUENCE [LARGE SCALE GENOMIC DNA]</scope>
    <source>
        <strain evidence="1 2">V32-6</strain>
    </source>
</reference>
<dbReference type="Proteomes" id="UP000234950">
    <property type="component" value="Unassembled WGS sequence"/>
</dbReference>